<evidence type="ECO:0000313" key="3">
    <source>
        <dbReference type="EMBL" id="CBY31504.1"/>
    </source>
</evidence>
<proteinExistence type="predicted"/>
<evidence type="ECO:0000256" key="1">
    <source>
        <dbReference type="SAM" id="Phobius"/>
    </source>
</evidence>
<gene>
    <name evidence="2" type="ORF">GSOID_T00014610001</name>
    <name evidence="3" type="ORF">GSOID_T00025412001</name>
</gene>
<dbReference type="OrthoDB" id="10358143at2759"/>
<dbReference type="AlphaFoldDB" id="E4XLL9"/>
<evidence type="ECO:0000313" key="2">
    <source>
        <dbReference type="EMBL" id="CBY10934.1"/>
    </source>
</evidence>
<name>E4XLL9_OIKDI</name>
<feature type="transmembrane region" description="Helical" evidence="1">
    <location>
        <begin position="27"/>
        <end position="48"/>
    </location>
</feature>
<keyword evidence="1" id="KW-0472">Membrane</keyword>
<reference evidence="2" key="1">
    <citation type="journal article" date="2010" name="Science">
        <title>Plasticity of animal genome architecture unmasked by rapid evolution of a pelagic tunicate.</title>
        <authorList>
            <person name="Denoeud F."/>
            <person name="Henriet S."/>
            <person name="Mungpakdee S."/>
            <person name="Aury J.M."/>
            <person name="Da Silva C."/>
            <person name="Brinkmann H."/>
            <person name="Mikhaleva J."/>
            <person name="Olsen L.C."/>
            <person name="Jubin C."/>
            <person name="Canestro C."/>
            <person name="Bouquet J.M."/>
            <person name="Danks G."/>
            <person name="Poulain J."/>
            <person name="Campsteijn C."/>
            <person name="Adamski M."/>
            <person name="Cross I."/>
            <person name="Yadetie F."/>
            <person name="Muffato M."/>
            <person name="Louis A."/>
            <person name="Butcher S."/>
            <person name="Tsagkogeorga G."/>
            <person name="Konrad A."/>
            <person name="Singh S."/>
            <person name="Jensen M.F."/>
            <person name="Cong E.H."/>
            <person name="Eikeseth-Otteraa H."/>
            <person name="Noel B."/>
            <person name="Anthouard V."/>
            <person name="Porcel B.M."/>
            <person name="Kachouri-Lafond R."/>
            <person name="Nishino A."/>
            <person name="Ugolini M."/>
            <person name="Chourrout P."/>
            <person name="Nishida H."/>
            <person name="Aasland R."/>
            <person name="Huzurbazar S."/>
            <person name="Westhof E."/>
            <person name="Delsuc F."/>
            <person name="Lehrach H."/>
            <person name="Reinhardt R."/>
            <person name="Weissenbach J."/>
            <person name="Roy S.W."/>
            <person name="Artiguenave F."/>
            <person name="Postlethwait J.H."/>
            <person name="Manak J.R."/>
            <person name="Thompson E.M."/>
            <person name="Jaillon O."/>
            <person name="Du Pasquier L."/>
            <person name="Boudinot P."/>
            <person name="Liberles D.A."/>
            <person name="Volff J.N."/>
            <person name="Philippe H."/>
            <person name="Lenhard B."/>
            <person name="Roest Crollius H."/>
            <person name="Wincker P."/>
            <person name="Chourrout D."/>
        </authorList>
    </citation>
    <scope>NUCLEOTIDE SEQUENCE [LARGE SCALE GENOMIC DNA]</scope>
</reference>
<protein>
    <submittedName>
        <fullName evidence="2">Uncharacterized protein</fullName>
    </submittedName>
</protein>
<keyword evidence="1" id="KW-0812">Transmembrane</keyword>
<keyword evidence="4" id="KW-1185">Reference proteome</keyword>
<dbReference type="InParanoid" id="E4XLL9"/>
<dbReference type="Proteomes" id="UP000011014">
    <property type="component" value="Unassembled WGS sequence"/>
</dbReference>
<keyword evidence="1" id="KW-1133">Transmembrane helix</keyword>
<accession>E4XLL9</accession>
<dbReference type="EMBL" id="FN654306">
    <property type="protein sequence ID" value="CBY31504.1"/>
    <property type="molecule type" value="Genomic_DNA"/>
</dbReference>
<dbReference type="EMBL" id="FN653071">
    <property type="protein sequence ID" value="CBY10934.1"/>
    <property type="molecule type" value="Genomic_DNA"/>
</dbReference>
<organism evidence="2">
    <name type="scientific">Oikopleura dioica</name>
    <name type="common">Tunicate</name>
    <dbReference type="NCBI Taxonomy" id="34765"/>
    <lineage>
        <taxon>Eukaryota</taxon>
        <taxon>Metazoa</taxon>
        <taxon>Chordata</taxon>
        <taxon>Tunicata</taxon>
        <taxon>Appendicularia</taxon>
        <taxon>Copelata</taxon>
        <taxon>Oikopleuridae</taxon>
        <taxon>Oikopleura</taxon>
    </lineage>
</organism>
<sequence>MLSRIARVAPRVAVRQVATYNPHHNKIFVGAFAWITFVLYYGTARPYLKDELWEQKTNFSKVESEEEDDE</sequence>
<dbReference type="Proteomes" id="UP000001307">
    <property type="component" value="Unassembled WGS sequence"/>
</dbReference>
<evidence type="ECO:0000313" key="4">
    <source>
        <dbReference type="Proteomes" id="UP000001307"/>
    </source>
</evidence>